<dbReference type="EMBL" id="CAJGYO010000015">
    <property type="protein sequence ID" value="CAD6269415.1"/>
    <property type="molecule type" value="Genomic_DNA"/>
</dbReference>
<keyword evidence="3" id="KW-1185">Reference proteome</keyword>
<evidence type="ECO:0000313" key="2">
    <source>
        <dbReference type="EMBL" id="CAD6269415.1"/>
    </source>
</evidence>
<accession>A0A811RHH9</accession>
<proteinExistence type="predicted"/>
<feature type="region of interest" description="Disordered" evidence="1">
    <location>
        <begin position="15"/>
        <end position="86"/>
    </location>
</feature>
<protein>
    <submittedName>
        <fullName evidence="2">Uncharacterized protein</fullName>
    </submittedName>
</protein>
<evidence type="ECO:0000256" key="1">
    <source>
        <dbReference type="SAM" id="MobiDB-lite"/>
    </source>
</evidence>
<evidence type="ECO:0000313" key="3">
    <source>
        <dbReference type="Proteomes" id="UP000604825"/>
    </source>
</evidence>
<reference evidence="2" key="1">
    <citation type="submission" date="2020-10" db="EMBL/GenBank/DDBJ databases">
        <authorList>
            <person name="Han B."/>
            <person name="Lu T."/>
            <person name="Zhao Q."/>
            <person name="Huang X."/>
            <person name="Zhao Y."/>
        </authorList>
    </citation>
    <scope>NUCLEOTIDE SEQUENCE</scope>
</reference>
<gene>
    <name evidence="2" type="ORF">NCGR_LOCUS52719</name>
</gene>
<comment type="caution">
    <text evidence="2">The sequence shown here is derived from an EMBL/GenBank/DDBJ whole genome shotgun (WGS) entry which is preliminary data.</text>
</comment>
<name>A0A811RHH9_9POAL</name>
<feature type="compositionally biased region" description="Low complexity" evidence="1">
    <location>
        <begin position="36"/>
        <end position="60"/>
    </location>
</feature>
<sequence>MAAWRGAVELPLTLAALRSRSARPPRRRPLPEGKARALPAAAPPAAGARAAAGASSARRGSAGRGSELRVGPEPPMPPRCRGSKGRAPWPLAAWGHGLRLRRLLRRLVPQQLVVPPQRLRIRRFFVASCPSAASRRASQHCRDGLQFASVNF</sequence>
<organism evidence="2 3">
    <name type="scientific">Miscanthus lutarioriparius</name>
    <dbReference type="NCBI Taxonomy" id="422564"/>
    <lineage>
        <taxon>Eukaryota</taxon>
        <taxon>Viridiplantae</taxon>
        <taxon>Streptophyta</taxon>
        <taxon>Embryophyta</taxon>
        <taxon>Tracheophyta</taxon>
        <taxon>Spermatophyta</taxon>
        <taxon>Magnoliopsida</taxon>
        <taxon>Liliopsida</taxon>
        <taxon>Poales</taxon>
        <taxon>Poaceae</taxon>
        <taxon>PACMAD clade</taxon>
        <taxon>Panicoideae</taxon>
        <taxon>Andropogonodae</taxon>
        <taxon>Andropogoneae</taxon>
        <taxon>Saccharinae</taxon>
        <taxon>Miscanthus</taxon>
    </lineage>
</organism>
<dbReference type="AlphaFoldDB" id="A0A811RHH9"/>
<dbReference type="Proteomes" id="UP000604825">
    <property type="component" value="Unassembled WGS sequence"/>
</dbReference>